<evidence type="ECO:0000256" key="1">
    <source>
        <dbReference type="SAM" id="MobiDB-lite"/>
    </source>
</evidence>
<organism evidence="2 3">
    <name type="scientific">Virgibacillus sediminis</name>
    <dbReference type="NCBI Taxonomy" id="202260"/>
    <lineage>
        <taxon>Bacteria</taxon>
        <taxon>Bacillati</taxon>
        <taxon>Bacillota</taxon>
        <taxon>Bacilli</taxon>
        <taxon>Bacillales</taxon>
        <taxon>Bacillaceae</taxon>
        <taxon>Virgibacillus</taxon>
    </lineage>
</organism>
<reference evidence="3" key="1">
    <citation type="journal article" date="2019" name="Int. J. Syst. Evol. Microbiol.">
        <title>The Global Catalogue of Microorganisms (GCM) 10K type strain sequencing project: providing services to taxonomists for standard genome sequencing and annotation.</title>
        <authorList>
            <consortium name="The Broad Institute Genomics Platform"/>
            <consortium name="The Broad Institute Genome Sequencing Center for Infectious Disease"/>
            <person name="Wu L."/>
            <person name="Ma J."/>
        </authorList>
    </citation>
    <scope>NUCLEOTIDE SEQUENCE [LARGE SCALE GENOMIC DNA]</scope>
    <source>
        <strain evidence="3">KCTC 13193</strain>
    </source>
</reference>
<keyword evidence="3" id="KW-1185">Reference proteome</keyword>
<accession>A0ABV7A4P2</accession>
<feature type="region of interest" description="Disordered" evidence="1">
    <location>
        <begin position="49"/>
        <end position="75"/>
    </location>
</feature>
<gene>
    <name evidence="2" type="ORF">ACFODW_05500</name>
</gene>
<dbReference type="Proteomes" id="UP001595387">
    <property type="component" value="Unassembled WGS sequence"/>
</dbReference>
<comment type="caution">
    <text evidence="2">The sequence shown here is derived from an EMBL/GenBank/DDBJ whole genome shotgun (WGS) entry which is preliminary data.</text>
</comment>
<name>A0ABV7A4P2_9BACI</name>
<evidence type="ECO:0000313" key="3">
    <source>
        <dbReference type="Proteomes" id="UP001595387"/>
    </source>
</evidence>
<dbReference type="EMBL" id="JBHRRZ010000010">
    <property type="protein sequence ID" value="MFC2947794.1"/>
    <property type="molecule type" value="Genomic_DNA"/>
</dbReference>
<proteinExistence type="predicted"/>
<evidence type="ECO:0000313" key="2">
    <source>
        <dbReference type="EMBL" id="MFC2947794.1"/>
    </source>
</evidence>
<protein>
    <submittedName>
        <fullName evidence="2">YppG family protein</fullName>
    </submittedName>
</protein>
<dbReference type="InterPro" id="IPR025555">
    <property type="entry name" value="YppG"/>
</dbReference>
<dbReference type="RefSeq" id="WP_390304065.1">
    <property type="nucleotide sequence ID" value="NZ_JBHRRZ010000010.1"/>
</dbReference>
<sequence length="122" mass="13972">MNNFRYEGYPSQTIHSSPYLPYIQHTTQYTPQFYHTQAYPETPYEAFAKPKQPEHWPPVGSVEHPSPFSGAKPANHLSAHFQNNEGQVDLDKMIATVSQLANTYHQVSPIIKEFGTLLKNIR</sequence>
<dbReference type="Pfam" id="PF14179">
    <property type="entry name" value="YppG"/>
    <property type="match status" value="1"/>
</dbReference>